<dbReference type="InterPro" id="IPR052163">
    <property type="entry name" value="DGC-Regulatory_Protein"/>
</dbReference>
<keyword evidence="2 5" id="KW-0812">Transmembrane</keyword>
<evidence type="ECO:0000313" key="9">
    <source>
        <dbReference type="Proteomes" id="UP000438093"/>
    </source>
</evidence>
<sequence>MAYSGRGRSYGRAIPPHVAVLVTGLVIVVIAVGLLTWSSVQASHDKALRTSRVYGAHVESVLQNLFHKTDILEAIVVTQNGELSDETFGNIAKSLDGDKGIRSIQCLPGGDVLFVYPLEGNEGVLGTNVFDDPLRRVDAQLAVDTKEITLSGPYALTQGGFGLVARNPIFLADEHGGETFWGFAVIILDMPDALEPVGLAELVAEGYRYELLASSEEGDRLTVDASDVAPSADAEEYSISVPNHTWTLRLSPADGWVSVGSMLLVGLLGLAVSVLLAVVVRQDQKGRALLSTQATTDELTGMRNRRWFADMIEGRCASPHAQPFWLFYLDLNGFKKVNDTRGHRCGDLLLVQVARRFEEACGSDCELARLGGDEFVVALSKSDRVHAQRMKDRLQGVLDRPIRIDGDDVKISVSIGMSAYPQDGWTYDELLHAADKRMYEAKQERKTD</sequence>
<dbReference type="PROSITE" id="PS50887">
    <property type="entry name" value="GGDEF"/>
    <property type="match status" value="1"/>
</dbReference>
<evidence type="ECO:0000256" key="5">
    <source>
        <dbReference type="SAM" id="Phobius"/>
    </source>
</evidence>
<dbReference type="EMBL" id="VTFY01000002">
    <property type="protein sequence ID" value="MRX81878.1"/>
    <property type="molecule type" value="Genomic_DNA"/>
</dbReference>
<dbReference type="GO" id="GO:0003824">
    <property type="term" value="F:catalytic activity"/>
    <property type="evidence" value="ECO:0007669"/>
    <property type="project" value="UniProtKB-ARBA"/>
</dbReference>
<protein>
    <submittedName>
        <fullName evidence="8">Diguanylate cyclase</fullName>
    </submittedName>
</protein>
<proteinExistence type="predicted"/>
<dbReference type="InterPro" id="IPR006189">
    <property type="entry name" value="CHASE_dom"/>
</dbReference>
<evidence type="ECO:0000256" key="3">
    <source>
        <dbReference type="ARBA" id="ARBA00022989"/>
    </source>
</evidence>
<dbReference type="Gene3D" id="3.30.450.350">
    <property type="entry name" value="CHASE domain"/>
    <property type="match status" value="1"/>
</dbReference>
<keyword evidence="9" id="KW-1185">Reference proteome</keyword>
<evidence type="ECO:0000256" key="1">
    <source>
        <dbReference type="ARBA" id="ARBA00004370"/>
    </source>
</evidence>
<dbReference type="CDD" id="cd01949">
    <property type="entry name" value="GGDEF"/>
    <property type="match status" value="1"/>
</dbReference>
<keyword evidence="4 5" id="KW-0472">Membrane</keyword>
<dbReference type="GO" id="GO:0016020">
    <property type="term" value="C:membrane"/>
    <property type="evidence" value="ECO:0007669"/>
    <property type="project" value="UniProtKB-SubCell"/>
</dbReference>
<evidence type="ECO:0000256" key="2">
    <source>
        <dbReference type="ARBA" id="ARBA00022692"/>
    </source>
</evidence>
<dbReference type="SMART" id="SM00267">
    <property type="entry name" value="GGDEF"/>
    <property type="match status" value="1"/>
</dbReference>
<dbReference type="InterPro" id="IPR042240">
    <property type="entry name" value="CHASE_sf"/>
</dbReference>
<dbReference type="Pfam" id="PF03924">
    <property type="entry name" value="CHASE"/>
    <property type="match status" value="1"/>
</dbReference>
<dbReference type="PROSITE" id="PS50839">
    <property type="entry name" value="CHASE"/>
    <property type="match status" value="1"/>
</dbReference>
<feature type="domain" description="CHASE" evidence="6">
    <location>
        <begin position="112"/>
        <end position="202"/>
    </location>
</feature>
<dbReference type="RefSeq" id="WP_154332739.1">
    <property type="nucleotide sequence ID" value="NZ_VTFY01000002.1"/>
</dbReference>
<organism evidence="8 9">
    <name type="scientific">Eggerthella guodeyinii</name>
    <dbReference type="NCBI Taxonomy" id="2690837"/>
    <lineage>
        <taxon>Bacteria</taxon>
        <taxon>Bacillati</taxon>
        <taxon>Actinomycetota</taxon>
        <taxon>Coriobacteriia</taxon>
        <taxon>Eggerthellales</taxon>
        <taxon>Eggerthellaceae</taxon>
        <taxon>Eggerthella</taxon>
    </lineage>
</organism>
<dbReference type="Proteomes" id="UP000438093">
    <property type="component" value="Unassembled WGS sequence"/>
</dbReference>
<evidence type="ECO:0000259" key="6">
    <source>
        <dbReference type="PROSITE" id="PS50839"/>
    </source>
</evidence>
<gene>
    <name evidence="8" type="ORF">GJG86_05165</name>
</gene>
<evidence type="ECO:0000256" key="4">
    <source>
        <dbReference type="ARBA" id="ARBA00023136"/>
    </source>
</evidence>
<dbReference type="InterPro" id="IPR029787">
    <property type="entry name" value="Nucleotide_cyclase"/>
</dbReference>
<name>A0A6N7RM93_9ACTN</name>
<dbReference type="Pfam" id="PF00990">
    <property type="entry name" value="GGDEF"/>
    <property type="match status" value="1"/>
</dbReference>
<dbReference type="AlphaFoldDB" id="A0A6N7RM93"/>
<dbReference type="SMART" id="SM01079">
    <property type="entry name" value="CHASE"/>
    <property type="match status" value="1"/>
</dbReference>
<feature type="transmembrane region" description="Helical" evidence="5">
    <location>
        <begin position="20"/>
        <end position="40"/>
    </location>
</feature>
<accession>A0A6N7RM93</accession>
<dbReference type="Gene3D" id="3.30.70.270">
    <property type="match status" value="1"/>
</dbReference>
<comment type="subcellular location">
    <subcellularLocation>
        <location evidence="1">Membrane</location>
    </subcellularLocation>
</comment>
<feature type="domain" description="GGDEF" evidence="7">
    <location>
        <begin position="322"/>
        <end position="448"/>
    </location>
</feature>
<dbReference type="PANTHER" id="PTHR46663:SF2">
    <property type="entry name" value="GGDEF DOMAIN-CONTAINING PROTEIN"/>
    <property type="match status" value="1"/>
</dbReference>
<feature type="transmembrane region" description="Helical" evidence="5">
    <location>
        <begin position="256"/>
        <end position="280"/>
    </location>
</feature>
<evidence type="ECO:0000313" key="8">
    <source>
        <dbReference type="EMBL" id="MRX81878.1"/>
    </source>
</evidence>
<dbReference type="InterPro" id="IPR043128">
    <property type="entry name" value="Rev_trsase/Diguanyl_cyclase"/>
</dbReference>
<dbReference type="SUPFAM" id="SSF55073">
    <property type="entry name" value="Nucleotide cyclase"/>
    <property type="match status" value="1"/>
</dbReference>
<dbReference type="NCBIfam" id="TIGR00254">
    <property type="entry name" value="GGDEF"/>
    <property type="match status" value="1"/>
</dbReference>
<dbReference type="GO" id="GO:0007165">
    <property type="term" value="P:signal transduction"/>
    <property type="evidence" value="ECO:0007669"/>
    <property type="project" value="UniProtKB-ARBA"/>
</dbReference>
<keyword evidence="3 5" id="KW-1133">Transmembrane helix</keyword>
<comment type="caution">
    <text evidence="8">The sequence shown here is derived from an EMBL/GenBank/DDBJ whole genome shotgun (WGS) entry which is preliminary data.</text>
</comment>
<dbReference type="PANTHER" id="PTHR46663">
    <property type="entry name" value="DIGUANYLATE CYCLASE DGCT-RELATED"/>
    <property type="match status" value="1"/>
</dbReference>
<reference evidence="9" key="1">
    <citation type="submission" date="2019-08" db="EMBL/GenBank/DDBJ databases">
        <title>Arthrobacter sp. nov., isolated from plateau pika and Tibetan wild ass.</title>
        <authorList>
            <person name="Ge Y."/>
        </authorList>
    </citation>
    <scope>NUCLEOTIDE SEQUENCE [LARGE SCALE GENOMIC DNA]</scope>
    <source>
        <strain evidence="9">HF-4214</strain>
    </source>
</reference>
<dbReference type="InterPro" id="IPR000160">
    <property type="entry name" value="GGDEF_dom"/>
</dbReference>
<evidence type="ECO:0000259" key="7">
    <source>
        <dbReference type="PROSITE" id="PS50887"/>
    </source>
</evidence>